<dbReference type="Proteomes" id="UP000014071">
    <property type="component" value="Unassembled WGS sequence"/>
</dbReference>
<proteinExistence type="predicted"/>
<evidence type="ECO:0000313" key="2">
    <source>
        <dbReference type="Proteomes" id="UP000014071"/>
    </source>
</evidence>
<dbReference type="AlphaFoldDB" id="R9P9Z9"/>
<evidence type="ECO:0000313" key="1">
    <source>
        <dbReference type="EMBL" id="GAC98208.1"/>
    </source>
</evidence>
<accession>R9P9Z9</accession>
<sequence length="203" mass="23603">MSDTDSVVNYGLDWILYHDFSSYQYSHRRLFSVWLGLGQQGEWHQDVPRYTTRCQPQSGTDGTLVQTLVTRYAAGPCLTWKYGMCRSKNPPMSNLRWHLLSEERNNGRTRFRTHRDPYNRICNVLNFSMPLLPPTNVEHSPRLRIHLRRKSGLYRYRCDTTAASSRYRLLKPLWGSAASEASSFFSCFSPIPRSTNATTFLHS</sequence>
<dbReference type="EMBL" id="DF238816">
    <property type="protein sequence ID" value="GAC98208.1"/>
    <property type="molecule type" value="Genomic_DNA"/>
</dbReference>
<name>R9P9Z9_PSEHS</name>
<dbReference type="RefSeq" id="XP_012191795.1">
    <property type="nucleotide sequence ID" value="XM_012336405.1"/>
</dbReference>
<dbReference type="HOGENOM" id="CLU_1349452_0_0_1"/>
<gene>
    <name evidence="1" type="ORF">PHSY_005797</name>
</gene>
<keyword evidence="2" id="KW-1185">Reference proteome</keyword>
<organism evidence="1 2">
    <name type="scientific">Pseudozyma hubeiensis (strain SY62)</name>
    <name type="common">Yeast</name>
    <dbReference type="NCBI Taxonomy" id="1305764"/>
    <lineage>
        <taxon>Eukaryota</taxon>
        <taxon>Fungi</taxon>
        <taxon>Dikarya</taxon>
        <taxon>Basidiomycota</taxon>
        <taxon>Ustilaginomycotina</taxon>
        <taxon>Ustilaginomycetes</taxon>
        <taxon>Ustilaginales</taxon>
        <taxon>Ustilaginaceae</taxon>
        <taxon>Pseudozyma</taxon>
    </lineage>
</organism>
<reference evidence="2" key="1">
    <citation type="journal article" date="2013" name="Genome Announc.">
        <title>Draft genome sequence of the basidiomycetous yeast-like fungus Pseudozyma hubeiensis SY62, which produces an abundant amount of the biosurfactant mannosylerythritol lipids.</title>
        <authorList>
            <person name="Konishi M."/>
            <person name="Hatada Y."/>
            <person name="Horiuchi J."/>
        </authorList>
    </citation>
    <scope>NUCLEOTIDE SEQUENCE [LARGE SCALE GENOMIC DNA]</scope>
    <source>
        <strain evidence="2">SY62</strain>
    </source>
</reference>
<protein>
    <submittedName>
        <fullName evidence="1">SAM binding motif containing protein</fullName>
    </submittedName>
</protein>
<dbReference type="GeneID" id="24111074"/>